<sequence>MFNGALVGKEQLLLERLFARSDTCLPKASLTVPFTELQSIQMETRIRSNIACGEQ</sequence>
<proteinExistence type="predicted"/>
<evidence type="ECO:0000313" key="2">
    <source>
        <dbReference type="Proteomes" id="UP001161497"/>
    </source>
</evidence>
<organism evidence="1 2">
    <name type="scientific">Candidatus Methylacidiphilum fumarolicum</name>
    <dbReference type="NCBI Taxonomy" id="591154"/>
    <lineage>
        <taxon>Bacteria</taxon>
        <taxon>Pseudomonadati</taxon>
        <taxon>Verrucomicrobiota</taxon>
        <taxon>Methylacidiphilae</taxon>
        <taxon>Methylacidiphilales</taxon>
        <taxon>Methylacidiphilaceae</taxon>
        <taxon>Methylacidiphilum (ex Ratnadevi et al. 2023)</taxon>
    </lineage>
</organism>
<dbReference type="EMBL" id="OX458932">
    <property type="protein sequence ID" value="CAI9086147.1"/>
    <property type="molecule type" value="Genomic_DNA"/>
</dbReference>
<accession>A0ABM9IF26</accession>
<gene>
    <name evidence="1" type="ORF">MFUM_1824</name>
</gene>
<name>A0ABM9IF26_9BACT</name>
<protein>
    <submittedName>
        <fullName evidence="1">Uncharacterized protein</fullName>
    </submittedName>
</protein>
<keyword evidence="2" id="KW-1185">Reference proteome</keyword>
<evidence type="ECO:0000313" key="1">
    <source>
        <dbReference type="EMBL" id="CAI9086147.1"/>
    </source>
</evidence>
<dbReference type="Proteomes" id="UP001161497">
    <property type="component" value="Chromosome"/>
</dbReference>
<reference evidence="1" key="1">
    <citation type="submission" date="2023-03" db="EMBL/GenBank/DDBJ databases">
        <authorList>
            <person name="Cremers G."/>
            <person name="Picone N."/>
        </authorList>
    </citation>
    <scope>NUCLEOTIDE SEQUENCE</scope>
    <source>
        <strain evidence="1">Sample_alias</strain>
    </source>
</reference>